<proteinExistence type="predicted"/>
<gene>
    <name evidence="13" type="ORF">C8E02_0221</name>
</gene>
<keyword evidence="5" id="KW-0597">Phosphoprotein</keyword>
<dbReference type="Proteomes" id="UP000279384">
    <property type="component" value="Unassembled WGS sequence"/>
</dbReference>
<dbReference type="Gene3D" id="1.10.287.130">
    <property type="match status" value="1"/>
</dbReference>
<evidence type="ECO:0000256" key="3">
    <source>
        <dbReference type="ARBA" id="ARBA00012438"/>
    </source>
</evidence>
<dbReference type="InterPro" id="IPR036890">
    <property type="entry name" value="HATPase_C_sf"/>
</dbReference>
<dbReference type="AlphaFoldDB" id="A0A495BKF9"/>
<dbReference type="CDD" id="cd00082">
    <property type="entry name" value="HisKA"/>
    <property type="match status" value="1"/>
</dbReference>
<dbReference type="RefSeq" id="WP_120809323.1">
    <property type="nucleotide sequence ID" value="NZ_RBID01000002.1"/>
</dbReference>
<evidence type="ECO:0000256" key="6">
    <source>
        <dbReference type="ARBA" id="ARBA00022679"/>
    </source>
</evidence>
<organism evidence="13 14">
    <name type="scientific">Vogesella indigofera</name>
    <name type="common">Pseudomonas indigofera</name>
    <dbReference type="NCBI Taxonomy" id="45465"/>
    <lineage>
        <taxon>Bacteria</taxon>
        <taxon>Pseudomonadati</taxon>
        <taxon>Pseudomonadota</taxon>
        <taxon>Betaproteobacteria</taxon>
        <taxon>Neisseriales</taxon>
        <taxon>Chromobacteriaceae</taxon>
        <taxon>Vogesella</taxon>
    </lineage>
</organism>
<dbReference type="InterPro" id="IPR004358">
    <property type="entry name" value="Sig_transdc_His_kin-like_C"/>
</dbReference>
<keyword evidence="7" id="KW-0547">Nucleotide-binding</keyword>
<protein>
    <recommendedName>
        <fullName evidence="3">histidine kinase</fullName>
        <ecNumber evidence="3">2.7.13.3</ecNumber>
    </recommendedName>
</protein>
<dbReference type="PANTHER" id="PTHR44936:SF10">
    <property type="entry name" value="SENSOR PROTEIN RSTB"/>
    <property type="match status" value="1"/>
</dbReference>
<comment type="caution">
    <text evidence="13">The sequence shown here is derived from an EMBL/GenBank/DDBJ whole genome shotgun (WGS) entry which is preliminary data.</text>
</comment>
<evidence type="ECO:0000256" key="1">
    <source>
        <dbReference type="ARBA" id="ARBA00000085"/>
    </source>
</evidence>
<evidence type="ECO:0000259" key="11">
    <source>
        <dbReference type="PROSITE" id="PS50109"/>
    </source>
</evidence>
<evidence type="ECO:0000256" key="2">
    <source>
        <dbReference type="ARBA" id="ARBA00004651"/>
    </source>
</evidence>
<keyword evidence="4" id="KW-1003">Cell membrane</keyword>
<evidence type="ECO:0000256" key="5">
    <source>
        <dbReference type="ARBA" id="ARBA00022553"/>
    </source>
</evidence>
<dbReference type="SMART" id="SM00388">
    <property type="entry name" value="HisKA"/>
    <property type="match status" value="1"/>
</dbReference>
<evidence type="ECO:0000256" key="9">
    <source>
        <dbReference type="ARBA" id="ARBA00022840"/>
    </source>
</evidence>
<dbReference type="SUPFAM" id="SSF55874">
    <property type="entry name" value="ATPase domain of HSP90 chaperone/DNA topoisomerase II/histidine kinase"/>
    <property type="match status" value="1"/>
</dbReference>
<sequence>MRAPLSMARMFARYFAQTMLLQFVLLLGFVLLLIVLSANSERERLQKQMDGTVRLIQRELLRQPPARRDASLRELQPLFAYPLALVRLPPASLDEEARARLASGQSWLDSSQQNLYAPLPGTSQLLVIGPLDSQGSGGGWLHSELGLFVLWFAFFGVPLALLIYLNLRPHWHDLAALRDTSLRLAEGDLGARAPAARSPLFSPLQRQLNSMAEKLETQMETRQALAHAIAHELRTPVARLRFGLTMMDEAESDDERRGYRDGMERDMQELDELINVSLSYSKLDRGEVPLEYDTIDLEEWFEDLIELVQPLRPTLLQLTLDCARGEATFDRRLVYVATRNLLLNAFKYARQQVCMTVAVEHGQLVITVDDDGPGIPEKERERIFDPFQRLDRSRDRATGGYGLGLSFVRLIAHHHGGKAWIAQSPQGGARFGLTLPLHPAGGAPSQSVT</sequence>
<accession>A0A495BKF9</accession>
<evidence type="ECO:0000256" key="4">
    <source>
        <dbReference type="ARBA" id="ARBA00022475"/>
    </source>
</evidence>
<dbReference type="InterPro" id="IPR003594">
    <property type="entry name" value="HATPase_dom"/>
</dbReference>
<feature type="transmembrane region" description="Helical" evidence="10">
    <location>
        <begin position="145"/>
        <end position="165"/>
    </location>
</feature>
<evidence type="ECO:0000256" key="10">
    <source>
        <dbReference type="SAM" id="Phobius"/>
    </source>
</evidence>
<dbReference type="SUPFAM" id="SSF47384">
    <property type="entry name" value="Homodimeric domain of signal transducing histidine kinase"/>
    <property type="match status" value="1"/>
</dbReference>
<dbReference type="InterPro" id="IPR003660">
    <property type="entry name" value="HAMP_dom"/>
</dbReference>
<feature type="domain" description="HAMP" evidence="12">
    <location>
        <begin position="168"/>
        <end position="220"/>
    </location>
</feature>
<reference evidence="13 14" key="1">
    <citation type="submission" date="2018-10" db="EMBL/GenBank/DDBJ databases">
        <title>Genomic Encyclopedia of Type Strains, Phase IV (KMG-IV): sequencing the most valuable type-strain genomes for metagenomic binning, comparative biology and taxonomic classification.</title>
        <authorList>
            <person name="Goeker M."/>
        </authorList>
    </citation>
    <scope>NUCLEOTIDE SEQUENCE [LARGE SCALE GENOMIC DNA]</scope>
    <source>
        <strain evidence="13 14">DSM 3303</strain>
    </source>
</reference>
<dbReference type="GO" id="GO:0000155">
    <property type="term" value="F:phosphorelay sensor kinase activity"/>
    <property type="evidence" value="ECO:0007669"/>
    <property type="project" value="InterPro"/>
</dbReference>
<dbReference type="Gene3D" id="3.30.565.10">
    <property type="entry name" value="Histidine kinase-like ATPase, C-terminal domain"/>
    <property type="match status" value="1"/>
</dbReference>
<dbReference type="Pfam" id="PF02518">
    <property type="entry name" value="HATPase_c"/>
    <property type="match status" value="1"/>
</dbReference>
<comment type="subcellular location">
    <subcellularLocation>
        <location evidence="2">Cell membrane</location>
        <topology evidence="2">Multi-pass membrane protein</topology>
    </subcellularLocation>
</comment>
<dbReference type="PROSITE" id="PS50885">
    <property type="entry name" value="HAMP"/>
    <property type="match status" value="1"/>
</dbReference>
<dbReference type="PANTHER" id="PTHR44936">
    <property type="entry name" value="SENSOR PROTEIN CREC"/>
    <property type="match status" value="1"/>
</dbReference>
<comment type="catalytic activity">
    <reaction evidence="1">
        <text>ATP + protein L-histidine = ADP + protein N-phospho-L-histidine.</text>
        <dbReference type="EC" id="2.7.13.3"/>
    </reaction>
</comment>
<keyword evidence="10" id="KW-0472">Membrane</keyword>
<name>A0A495BKF9_VOGIN</name>
<dbReference type="PROSITE" id="PS50109">
    <property type="entry name" value="HIS_KIN"/>
    <property type="match status" value="1"/>
</dbReference>
<dbReference type="EC" id="2.7.13.3" evidence="3"/>
<keyword evidence="10" id="KW-0812">Transmembrane</keyword>
<dbReference type="GO" id="GO:0005886">
    <property type="term" value="C:plasma membrane"/>
    <property type="evidence" value="ECO:0007669"/>
    <property type="project" value="UniProtKB-SubCell"/>
</dbReference>
<dbReference type="Pfam" id="PF00512">
    <property type="entry name" value="HisKA"/>
    <property type="match status" value="1"/>
</dbReference>
<dbReference type="SMART" id="SM00387">
    <property type="entry name" value="HATPase_c"/>
    <property type="match status" value="1"/>
</dbReference>
<evidence type="ECO:0000256" key="7">
    <source>
        <dbReference type="ARBA" id="ARBA00022741"/>
    </source>
</evidence>
<evidence type="ECO:0000313" key="13">
    <source>
        <dbReference type="EMBL" id="RKQ62165.1"/>
    </source>
</evidence>
<keyword evidence="10" id="KW-1133">Transmembrane helix</keyword>
<evidence type="ECO:0000313" key="14">
    <source>
        <dbReference type="Proteomes" id="UP000279384"/>
    </source>
</evidence>
<keyword evidence="9" id="KW-0067">ATP-binding</keyword>
<dbReference type="InterPro" id="IPR003661">
    <property type="entry name" value="HisK_dim/P_dom"/>
</dbReference>
<keyword evidence="8 13" id="KW-0418">Kinase</keyword>
<dbReference type="GO" id="GO:0005524">
    <property type="term" value="F:ATP binding"/>
    <property type="evidence" value="ECO:0007669"/>
    <property type="project" value="UniProtKB-KW"/>
</dbReference>
<dbReference type="InterPro" id="IPR036097">
    <property type="entry name" value="HisK_dim/P_sf"/>
</dbReference>
<evidence type="ECO:0000259" key="12">
    <source>
        <dbReference type="PROSITE" id="PS50885"/>
    </source>
</evidence>
<feature type="domain" description="Histidine kinase" evidence="11">
    <location>
        <begin position="228"/>
        <end position="439"/>
    </location>
</feature>
<keyword evidence="6" id="KW-0808">Transferase</keyword>
<dbReference type="InterPro" id="IPR050980">
    <property type="entry name" value="2C_sensor_his_kinase"/>
</dbReference>
<evidence type="ECO:0000256" key="8">
    <source>
        <dbReference type="ARBA" id="ARBA00022777"/>
    </source>
</evidence>
<dbReference type="InterPro" id="IPR005467">
    <property type="entry name" value="His_kinase_dom"/>
</dbReference>
<dbReference type="PRINTS" id="PR00344">
    <property type="entry name" value="BCTRLSENSOR"/>
</dbReference>
<dbReference type="EMBL" id="RBID01000002">
    <property type="protein sequence ID" value="RKQ62165.1"/>
    <property type="molecule type" value="Genomic_DNA"/>
</dbReference>